<evidence type="ECO:0000256" key="1">
    <source>
        <dbReference type="ARBA" id="ARBA00004370"/>
    </source>
</evidence>
<evidence type="ECO:0000313" key="8">
    <source>
        <dbReference type="Proteomes" id="UP001432011"/>
    </source>
</evidence>
<keyword evidence="3" id="KW-0378">Hydrolase</keyword>
<dbReference type="Proteomes" id="UP001432011">
    <property type="component" value="Chromosome"/>
</dbReference>
<keyword evidence="4" id="KW-0342">GTP-binding</keyword>
<dbReference type="RefSeq" id="WP_328708429.1">
    <property type="nucleotide sequence ID" value="NZ_CP108085.1"/>
</dbReference>
<accession>A0ABZ1SL24</accession>
<reference evidence="7" key="1">
    <citation type="submission" date="2022-10" db="EMBL/GenBank/DDBJ databases">
        <title>The complete genomes of actinobacterial strains from the NBC collection.</title>
        <authorList>
            <person name="Joergensen T.S."/>
            <person name="Alvarez Arevalo M."/>
            <person name="Sterndorff E.B."/>
            <person name="Faurdal D."/>
            <person name="Vuksanovic O."/>
            <person name="Mourched A.-S."/>
            <person name="Charusanti P."/>
            <person name="Shaw S."/>
            <person name="Blin K."/>
            <person name="Weber T."/>
        </authorList>
    </citation>
    <scope>NUCLEOTIDE SEQUENCE</scope>
    <source>
        <strain evidence="7">NBC_00254</strain>
    </source>
</reference>
<dbReference type="Pfam" id="PF00350">
    <property type="entry name" value="Dynamin_N"/>
    <property type="match status" value="1"/>
</dbReference>
<dbReference type="Gene3D" id="3.40.50.300">
    <property type="entry name" value="P-loop containing nucleotide triphosphate hydrolases"/>
    <property type="match status" value="1"/>
</dbReference>
<sequence>MTDHSLCDRVRAMCAEAEASLRPGPFLTAVLEVRERLARDTLSVAVGGRLNAGKSTLVNALLGQRLAPTGATETTMVSAWFRHHHQNRILVHFNDGRPDAEVPARPGGGVPETLGHPRESISHITVGVTNERLGSEFVLVDTPGRDALSALDDYAMASIRRADALILVMPHPGADEEKALEEFRLVMAGSRLSAANVIGVLSQIDRLGDGTAPPDEQRRIGAEVASRGAERLKGLVCEVVPVATKLAQAARCQAFTDKHERALRTLATADAQTLEDMLYSENYLLTVALDTVPVDPATRRELLDLLGFHGIREALAAIDAGARDLPHLLEALRERSGINRLLDCLRERFLGSADALRADSAAALLEQALDSAEPDEQDVAERLREQLSRLRREPELRRVELAEVSQAHATGDLPLNPEQAGQLQALMTGTTTAQRLGVPDESSREELRRVAAERVGKWRVLETRLPRRAGLHATLVREIFEHLYLSLV</sequence>
<keyword evidence="5" id="KW-0472">Membrane</keyword>
<evidence type="ECO:0000256" key="5">
    <source>
        <dbReference type="ARBA" id="ARBA00023136"/>
    </source>
</evidence>
<dbReference type="EMBL" id="CP108085">
    <property type="protein sequence ID" value="WUP72392.1"/>
    <property type="molecule type" value="Genomic_DNA"/>
</dbReference>
<dbReference type="InterPro" id="IPR027094">
    <property type="entry name" value="Mitofusin_fam"/>
</dbReference>
<dbReference type="PANTHER" id="PTHR10465">
    <property type="entry name" value="TRANSMEMBRANE GTPASE FZO1"/>
    <property type="match status" value="1"/>
</dbReference>
<evidence type="ECO:0000256" key="4">
    <source>
        <dbReference type="ARBA" id="ARBA00023134"/>
    </source>
</evidence>
<dbReference type="InterPro" id="IPR027417">
    <property type="entry name" value="P-loop_NTPase"/>
</dbReference>
<evidence type="ECO:0000256" key="2">
    <source>
        <dbReference type="ARBA" id="ARBA00022741"/>
    </source>
</evidence>
<evidence type="ECO:0000256" key="3">
    <source>
        <dbReference type="ARBA" id="ARBA00022801"/>
    </source>
</evidence>
<keyword evidence="8" id="KW-1185">Reference proteome</keyword>
<organism evidence="7 8">
    <name type="scientific">Microbispora hainanensis</name>
    <dbReference type="NCBI Taxonomy" id="568844"/>
    <lineage>
        <taxon>Bacteria</taxon>
        <taxon>Bacillati</taxon>
        <taxon>Actinomycetota</taxon>
        <taxon>Actinomycetes</taxon>
        <taxon>Streptosporangiales</taxon>
        <taxon>Streptosporangiaceae</taxon>
        <taxon>Microbispora</taxon>
    </lineage>
</organism>
<dbReference type="PANTHER" id="PTHR10465:SF0">
    <property type="entry name" value="SARCALUMENIN"/>
    <property type="match status" value="1"/>
</dbReference>
<evidence type="ECO:0000259" key="6">
    <source>
        <dbReference type="Pfam" id="PF00350"/>
    </source>
</evidence>
<feature type="domain" description="Dynamin N-terminal" evidence="6">
    <location>
        <begin position="44"/>
        <end position="170"/>
    </location>
</feature>
<dbReference type="SUPFAM" id="SSF52540">
    <property type="entry name" value="P-loop containing nucleoside triphosphate hydrolases"/>
    <property type="match status" value="1"/>
</dbReference>
<protein>
    <submittedName>
        <fullName evidence="7">Dynamin family protein</fullName>
    </submittedName>
</protein>
<keyword evidence="2" id="KW-0547">Nucleotide-binding</keyword>
<dbReference type="InterPro" id="IPR045063">
    <property type="entry name" value="Dynamin_N"/>
</dbReference>
<name>A0ABZ1SL24_9ACTN</name>
<proteinExistence type="predicted"/>
<evidence type="ECO:0000313" key="7">
    <source>
        <dbReference type="EMBL" id="WUP72392.1"/>
    </source>
</evidence>
<gene>
    <name evidence="7" type="ORF">OG913_23500</name>
</gene>
<comment type="subcellular location">
    <subcellularLocation>
        <location evidence="1">Membrane</location>
    </subcellularLocation>
</comment>